<dbReference type="PANTHER" id="PTHR37768">
    <property type="entry name" value="OS06G0694800 PROTEIN"/>
    <property type="match status" value="1"/>
</dbReference>
<keyword evidence="4" id="KW-1185">Reference proteome</keyword>
<accession>A0A8T2YJ30</accession>
<comment type="caution">
    <text evidence="3">The sequence shown here is derived from an EMBL/GenBank/DDBJ whole genome shotgun (WGS) entry which is preliminary data.</text>
</comment>
<feature type="compositionally biased region" description="Polar residues" evidence="1">
    <location>
        <begin position="143"/>
        <end position="158"/>
    </location>
</feature>
<organism evidence="3 4">
    <name type="scientific">Populus deltoides</name>
    <name type="common">Eastern poplar</name>
    <name type="synonym">Eastern cottonwood</name>
    <dbReference type="NCBI Taxonomy" id="3696"/>
    <lineage>
        <taxon>Eukaryota</taxon>
        <taxon>Viridiplantae</taxon>
        <taxon>Streptophyta</taxon>
        <taxon>Embryophyta</taxon>
        <taxon>Tracheophyta</taxon>
        <taxon>Spermatophyta</taxon>
        <taxon>Magnoliopsida</taxon>
        <taxon>eudicotyledons</taxon>
        <taxon>Gunneridae</taxon>
        <taxon>Pentapetalae</taxon>
        <taxon>rosids</taxon>
        <taxon>fabids</taxon>
        <taxon>Malpighiales</taxon>
        <taxon>Salicaceae</taxon>
        <taxon>Saliceae</taxon>
        <taxon>Populus</taxon>
    </lineage>
</organism>
<proteinExistence type="predicted"/>
<feature type="transmembrane region" description="Helical" evidence="2">
    <location>
        <begin position="202"/>
        <end position="226"/>
    </location>
</feature>
<evidence type="ECO:0000313" key="4">
    <source>
        <dbReference type="Proteomes" id="UP000807159"/>
    </source>
</evidence>
<dbReference type="AlphaFoldDB" id="A0A8T2YJ30"/>
<protein>
    <recommendedName>
        <fullName evidence="5">Transmembrane protein</fullName>
    </recommendedName>
</protein>
<evidence type="ECO:0000313" key="3">
    <source>
        <dbReference type="EMBL" id="KAH8505188.1"/>
    </source>
</evidence>
<evidence type="ECO:0000256" key="2">
    <source>
        <dbReference type="SAM" id="Phobius"/>
    </source>
</evidence>
<keyword evidence="2" id="KW-0812">Transmembrane</keyword>
<sequence length="238" mass="25599">MGWQPFLETSMEAPAAIAIAPRGMFPIMKWIKSATMYVELGHKKRMVLPLRGNNTTSFQQSFLSNALITPLLHKPKTNFFNSVPIVSCNYSRDDQKDSCSSRKTVDQLAKFAVVTLAAGVLAVGSVGDASAAKSGGRVGGQAFRSSAPRSAPRINNNSRTNIYVNPPVAPPLVGGYGYGYGVPFYGGWGWSPFSFFAPGPSVAVGIGGGFETLVFFMFIGAMAAVVRRFFGSRDEDDY</sequence>
<name>A0A8T2YJ30_POPDE</name>
<reference evidence="3" key="1">
    <citation type="journal article" date="2021" name="J. Hered.">
        <title>Genome Assembly of Salicaceae Populus deltoides (Eastern Cottonwood) I-69 Based on Nanopore Sequencing and Hi-C Technologies.</title>
        <authorList>
            <person name="Bai S."/>
            <person name="Wu H."/>
            <person name="Zhang J."/>
            <person name="Pan Z."/>
            <person name="Zhao W."/>
            <person name="Li Z."/>
            <person name="Tong C."/>
        </authorList>
    </citation>
    <scope>NUCLEOTIDE SEQUENCE</scope>
    <source>
        <tissue evidence="3">Leaf</tissue>
    </source>
</reference>
<dbReference type="EMBL" id="JACEGQ020000006">
    <property type="protein sequence ID" value="KAH8505188.1"/>
    <property type="molecule type" value="Genomic_DNA"/>
</dbReference>
<gene>
    <name evidence="3" type="ORF">H0E87_012441</name>
</gene>
<evidence type="ECO:0000256" key="1">
    <source>
        <dbReference type="SAM" id="MobiDB-lite"/>
    </source>
</evidence>
<feature type="region of interest" description="Disordered" evidence="1">
    <location>
        <begin position="129"/>
        <end position="158"/>
    </location>
</feature>
<evidence type="ECO:0008006" key="5">
    <source>
        <dbReference type="Google" id="ProtNLM"/>
    </source>
</evidence>
<keyword evidence="2" id="KW-0472">Membrane</keyword>
<keyword evidence="2" id="KW-1133">Transmembrane helix</keyword>
<dbReference type="PANTHER" id="PTHR37768:SF2">
    <property type="entry name" value="OS06G0694800 PROTEIN"/>
    <property type="match status" value="1"/>
</dbReference>
<dbReference type="Proteomes" id="UP000807159">
    <property type="component" value="Chromosome 6"/>
</dbReference>